<gene>
    <name evidence="1" type="ORF">MNBD_ALPHA11-1053</name>
</gene>
<accession>A0A3B0UAX9</accession>
<evidence type="ECO:0000313" key="1">
    <source>
        <dbReference type="EMBL" id="VAW21719.1"/>
    </source>
</evidence>
<dbReference type="EMBL" id="UOEQ01000370">
    <property type="protein sequence ID" value="VAW21719.1"/>
    <property type="molecule type" value="Genomic_DNA"/>
</dbReference>
<sequence length="38" mass="4302">MGAVRRAAQNIGSALRLDLIFLICFQVMTRPWLGDIVR</sequence>
<name>A0A3B0UAX9_9ZZZZ</name>
<dbReference type="AlphaFoldDB" id="A0A3B0UAX9"/>
<reference evidence="1" key="1">
    <citation type="submission" date="2018-06" db="EMBL/GenBank/DDBJ databases">
        <authorList>
            <person name="Zhirakovskaya E."/>
        </authorList>
    </citation>
    <scope>NUCLEOTIDE SEQUENCE</scope>
</reference>
<protein>
    <submittedName>
        <fullName evidence="1">Uncharacterized protein</fullName>
    </submittedName>
</protein>
<proteinExistence type="predicted"/>
<organism evidence="1">
    <name type="scientific">hydrothermal vent metagenome</name>
    <dbReference type="NCBI Taxonomy" id="652676"/>
    <lineage>
        <taxon>unclassified sequences</taxon>
        <taxon>metagenomes</taxon>
        <taxon>ecological metagenomes</taxon>
    </lineage>
</organism>